<dbReference type="EMBL" id="RSCO01000005">
    <property type="protein sequence ID" value="RYM97849.1"/>
    <property type="molecule type" value="Genomic_DNA"/>
</dbReference>
<evidence type="ECO:0000313" key="1">
    <source>
        <dbReference type="EMBL" id="RYM97849.1"/>
    </source>
</evidence>
<accession>A0A8B3RL95</accession>
<dbReference type="Proteomes" id="UP000293613">
    <property type="component" value="Unassembled WGS sequence"/>
</dbReference>
<proteinExistence type="predicted"/>
<protein>
    <submittedName>
        <fullName evidence="1">Uncharacterized protein</fullName>
    </submittedName>
</protein>
<comment type="caution">
    <text evidence="1">The sequence shown here is derived from an EMBL/GenBank/DDBJ whole genome shotgun (WGS) entry which is preliminary data.</text>
</comment>
<organism evidence="1 2">
    <name type="scientific">Bifidobacterium animalis subsp. lactis</name>
    <name type="common">Bifidobacterium lactis</name>
    <dbReference type="NCBI Taxonomy" id="302911"/>
    <lineage>
        <taxon>Bacteria</taxon>
        <taxon>Bacillati</taxon>
        <taxon>Actinomycetota</taxon>
        <taxon>Actinomycetes</taxon>
        <taxon>Bifidobacteriales</taxon>
        <taxon>Bifidobacteriaceae</taxon>
        <taxon>Bifidobacterium</taxon>
    </lineage>
</organism>
<reference evidence="1 2" key="1">
    <citation type="journal article" date="2019" name="Appl. Environ. Microbiol.">
        <title>Dissecting the evolutionary development of the Bifidobacterium animalis species through comparative genomics analyses.</title>
        <authorList>
            <person name="Lugli G.A."/>
            <person name="Mancino W."/>
            <person name="Milani C."/>
            <person name="Duranti S."/>
            <person name="Mancabelli L."/>
            <person name="Napoli S."/>
            <person name="Mangifesta M."/>
            <person name="Viappiani A."/>
            <person name="Anzalone R."/>
            <person name="Longhi G."/>
            <person name="van Sinderen D."/>
            <person name="Ventura M."/>
            <person name="Turroni F."/>
        </authorList>
    </citation>
    <scope>NUCLEOTIDE SEQUENCE [LARGE SCALE GENOMIC DNA]</scope>
    <source>
        <strain evidence="1 2">2011B</strain>
    </source>
</reference>
<sequence length="107" mass="11541">MKKLVNGLLSTAVVGLLTFGTITSASAGELRLWEHEQYRGNNISFSYCNADFADNIYDSGKQNLVSYVTIWNNTVIAGDKAIAKIYNGVGNPSFGAINQADHATCYG</sequence>
<dbReference type="AlphaFoldDB" id="A0A8B3RL95"/>
<dbReference type="RefSeq" id="WP_065523657.1">
    <property type="nucleotide sequence ID" value="NZ_RSCO01000005.1"/>
</dbReference>
<name>A0A8B3RL95_BIFAN</name>
<gene>
    <name evidence="1" type="ORF">PG2011B_0100</name>
</gene>
<evidence type="ECO:0000313" key="2">
    <source>
        <dbReference type="Proteomes" id="UP000293613"/>
    </source>
</evidence>